<name>A0A913Z4Q8_PATMI</name>
<dbReference type="PANTHER" id="PTHR44755">
    <property type="entry name" value="NATRIURETIC PEPTIDE RECEPTOR 3-RELATED"/>
    <property type="match status" value="1"/>
</dbReference>
<dbReference type="InterPro" id="IPR028082">
    <property type="entry name" value="Peripla_BP_I"/>
</dbReference>
<keyword evidence="2" id="KW-0812">Transmembrane</keyword>
<keyword evidence="8" id="KW-1185">Reference proteome</keyword>
<evidence type="ECO:0000256" key="4">
    <source>
        <dbReference type="ARBA" id="ARBA00023136"/>
    </source>
</evidence>
<feature type="domain" description="Receptor ligand binding region" evidence="6">
    <location>
        <begin position="93"/>
        <end position="198"/>
    </location>
</feature>
<organism evidence="7 8">
    <name type="scientific">Patiria miniata</name>
    <name type="common">Bat star</name>
    <name type="synonym">Asterina miniata</name>
    <dbReference type="NCBI Taxonomy" id="46514"/>
    <lineage>
        <taxon>Eukaryota</taxon>
        <taxon>Metazoa</taxon>
        <taxon>Echinodermata</taxon>
        <taxon>Eleutherozoa</taxon>
        <taxon>Asterozoa</taxon>
        <taxon>Asteroidea</taxon>
        <taxon>Valvatacea</taxon>
        <taxon>Valvatida</taxon>
        <taxon>Asterinidae</taxon>
        <taxon>Patiria</taxon>
    </lineage>
</organism>
<dbReference type="Proteomes" id="UP000887568">
    <property type="component" value="Unplaced"/>
</dbReference>
<protein>
    <recommendedName>
        <fullName evidence="6">Receptor ligand binding region domain-containing protein</fullName>
    </recommendedName>
</protein>
<dbReference type="Gene3D" id="3.40.50.2300">
    <property type="match status" value="1"/>
</dbReference>
<evidence type="ECO:0000256" key="3">
    <source>
        <dbReference type="ARBA" id="ARBA00022989"/>
    </source>
</evidence>
<reference evidence="7" key="1">
    <citation type="submission" date="2022-11" db="UniProtKB">
        <authorList>
            <consortium name="EnsemblMetazoa"/>
        </authorList>
    </citation>
    <scope>IDENTIFICATION</scope>
</reference>
<feature type="signal peptide" evidence="5">
    <location>
        <begin position="1"/>
        <end position="29"/>
    </location>
</feature>
<dbReference type="GO" id="GO:0007165">
    <property type="term" value="P:signal transduction"/>
    <property type="evidence" value="ECO:0007669"/>
    <property type="project" value="TreeGrafter"/>
</dbReference>
<evidence type="ECO:0000313" key="8">
    <source>
        <dbReference type="Proteomes" id="UP000887568"/>
    </source>
</evidence>
<dbReference type="InterPro" id="IPR052612">
    <property type="entry name" value="ANP_Clearance_Receptor"/>
</dbReference>
<proteinExistence type="predicted"/>
<accession>A0A913Z4Q8</accession>
<dbReference type="InterPro" id="IPR001828">
    <property type="entry name" value="ANF_lig-bd_rcpt"/>
</dbReference>
<dbReference type="GO" id="GO:0038023">
    <property type="term" value="F:signaling receptor activity"/>
    <property type="evidence" value="ECO:0007669"/>
    <property type="project" value="TreeGrafter"/>
</dbReference>
<dbReference type="GeneID" id="119720954"/>
<dbReference type="GO" id="GO:0016020">
    <property type="term" value="C:membrane"/>
    <property type="evidence" value="ECO:0007669"/>
    <property type="project" value="UniProtKB-SubCell"/>
</dbReference>
<evidence type="ECO:0000256" key="5">
    <source>
        <dbReference type="SAM" id="SignalP"/>
    </source>
</evidence>
<dbReference type="GO" id="GO:0017046">
    <property type="term" value="F:peptide hormone binding"/>
    <property type="evidence" value="ECO:0007669"/>
    <property type="project" value="TreeGrafter"/>
</dbReference>
<dbReference type="EnsemblMetazoa" id="XM_038190821.1">
    <property type="protein sequence ID" value="XP_038046749.1"/>
    <property type="gene ID" value="LOC119720954"/>
</dbReference>
<dbReference type="OrthoDB" id="10065302at2759"/>
<evidence type="ECO:0000259" key="6">
    <source>
        <dbReference type="Pfam" id="PF01094"/>
    </source>
</evidence>
<keyword evidence="3" id="KW-1133">Transmembrane helix</keyword>
<evidence type="ECO:0000256" key="2">
    <source>
        <dbReference type="ARBA" id="ARBA00022692"/>
    </source>
</evidence>
<sequence>MEGKCKCSVMLGFLVCLVSILGYIQQAECKIEGFKNSTKLQASDGRQVINIAVLLPFSDQFDYSIRKTVPAILTAIESPRVQELVGSSLDLSNVTVYNTRCSAVEALKYAVDALRSQQAVDIYFGPACSYAAANIARMITHWGKVMVSSGCEDGGLDYYPITRVYLTATHLGAAIADVVLNTFQWNTTVVLADDRQQREDLTLCYALSLGYIENMPPEYEPQSQLVRRDASMEDIKQILKEWVMPYGRSKGGSSS</sequence>
<dbReference type="AlphaFoldDB" id="A0A913Z4Q8"/>
<keyword evidence="5" id="KW-0732">Signal</keyword>
<dbReference type="RefSeq" id="XP_038046749.1">
    <property type="nucleotide sequence ID" value="XM_038190821.1"/>
</dbReference>
<evidence type="ECO:0000256" key="1">
    <source>
        <dbReference type="ARBA" id="ARBA00004370"/>
    </source>
</evidence>
<dbReference type="Pfam" id="PF01094">
    <property type="entry name" value="ANF_receptor"/>
    <property type="match status" value="1"/>
</dbReference>
<evidence type="ECO:0000313" key="7">
    <source>
        <dbReference type="EnsemblMetazoa" id="XP_038046749.1"/>
    </source>
</evidence>
<feature type="chain" id="PRO_5036813165" description="Receptor ligand binding region domain-containing protein" evidence="5">
    <location>
        <begin position="30"/>
        <end position="255"/>
    </location>
</feature>
<comment type="subcellular location">
    <subcellularLocation>
        <location evidence="1">Membrane</location>
    </subcellularLocation>
</comment>
<dbReference type="OMA" id="ARMITHW"/>
<keyword evidence="4" id="KW-0472">Membrane</keyword>
<dbReference type="SUPFAM" id="SSF53822">
    <property type="entry name" value="Periplasmic binding protein-like I"/>
    <property type="match status" value="1"/>
</dbReference>
<dbReference type="PANTHER" id="PTHR44755:SF11">
    <property type="entry name" value="ATRIAL NATRIURETIC PEPTIDE RECEPTOR 3 ISOFORM X1"/>
    <property type="match status" value="1"/>
</dbReference>